<dbReference type="Pfam" id="PF00082">
    <property type="entry name" value="Peptidase_S8"/>
    <property type="match status" value="1"/>
</dbReference>
<feature type="active site" description="Charge relay system" evidence="6 7">
    <location>
        <position position="153"/>
    </location>
</feature>
<evidence type="ECO:0000256" key="5">
    <source>
        <dbReference type="ARBA" id="ARBA00022825"/>
    </source>
</evidence>
<keyword evidence="2 7" id="KW-0645">Protease</keyword>
<evidence type="ECO:0000259" key="10">
    <source>
        <dbReference type="Pfam" id="PF05922"/>
    </source>
</evidence>
<dbReference type="InterPro" id="IPR036852">
    <property type="entry name" value="Peptidase_S8/S53_dom_sf"/>
</dbReference>
<dbReference type="Proteomes" id="UP001141806">
    <property type="component" value="Unassembled WGS sequence"/>
</dbReference>
<dbReference type="InterPro" id="IPR041469">
    <property type="entry name" value="Subtilisin-like_FN3"/>
</dbReference>
<dbReference type="Gene3D" id="3.40.50.200">
    <property type="entry name" value="Peptidase S8/S53 domain"/>
    <property type="match status" value="1"/>
</dbReference>
<keyword evidence="4 7" id="KW-0378">Hydrolase</keyword>
<dbReference type="InterPro" id="IPR000209">
    <property type="entry name" value="Peptidase_S8/S53_dom"/>
</dbReference>
<feature type="domain" description="Inhibitor I9" evidence="10">
    <location>
        <begin position="45"/>
        <end position="123"/>
    </location>
</feature>
<dbReference type="InterPro" id="IPR037045">
    <property type="entry name" value="S8pro/Inhibitor_I9_sf"/>
</dbReference>
<dbReference type="Gene3D" id="3.50.30.30">
    <property type="match status" value="1"/>
</dbReference>
<dbReference type="PANTHER" id="PTHR10795">
    <property type="entry name" value="PROPROTEIN CONVERTASE SUBTILISIN/KEXIN"/>
    <property type="match status" value="1"/>
</dbReference>
<sequence length="748" mass="79966">MMKIKTTGGSSFHLPLLLLLLLLLVLASFIIVNGDKHMRTEQSFYIVYMGDRPSVAGHAVQSHINMLSAVKGISANESAESILHSYTNSFSAFAAKLTPDEANELSRKEGVISVFPNRYHKLHTTKSWDFIGFPQMVNRNLKMESDIIVGLLDTGITLDSESFNDRGFGPPPAKWKGTCRRYAKFPGCNNKIIGARFFKLDGQPDPEDILSPIDQDGHGTHTTSILAGNLVEGASLNGLAKGTARGGVPSARIAVYKVCWESSGCSDMDILAAFDTAISDGVDVISISIGSGIVDYLNDSISIGSFHAMKNGIITTASAGNGGPTSGTVENHAPWIFTVGASGTNRQFRSKVTLGNGKTVSGIGVNAFSPKQRLYPLVLGAKAGNSSSSRYCIADSLDPSKVKGKIVYCELFMWGIDSVVTNIGGVGAIVESDANTDTAQIFMAPGTVVDPIIGKAITDYINSTRSSTAVISRTEEVTVSAPFVASFSSRGPNPASIHVLKPDIVAPGIDILASYTLLKTLTGLDGDTQYSKFTLMSGTSMACPHVAGVAAYVKSFHPKWSPAAIKSAIITTAKQLSPHVNNDAEFAYGAGQVNPVHAINPGLVYDMNQLSYIQFLCREGYKDSSFDFLVGSKYVNCSALRPPRGSDALNYPTMQLTSSMNSTTGVFQRTVTNVGPTTSVYQATIKAPKGVEITVKPATLSFTPRLKKRSFTVVVKATRIPNVRMRSGVLLWRSSRNTVRSPIVIHGS</sequence>
<dbReference type="PRINTS" id="PR00723">
    <property type="entry name" value="SUBTILISIN"/>
</dbReference>
<dbReference type="FunFam" id="3.30.70.80:FF:000002">
    <property type="entry name" value="Subtilisin-like protease SBT5.3"/>
    <property type="match status" value="1"/>
</dbReference>
<protein>
    <recommendedName>
        <fullName evidence="14">Subtilisin-like protease SBT4.14</fullName>
    </recommendedName>
</protein>
<dbReference type="InterPro" id="IPR045051">
    <property type="entry name" value="SBT"/>
</dbReference>
<comment type="caution">
    <text evidence="12">The sequence shown here is derived from an EMBL/GenBank/DDBJ whole genome shotgun (WGS) entry which is preliminary data.</text>
</comment>
<keyword evidence="3 8" id="KW-0732">Signal</keyword>
<evidence type="ECO:0008006" key="14">
    <source>
        <dbReference type="Google" id="ProtNLM"/>
    </source>
</evidence>
<dbReference type="InterPro" id="IPR015500">
    <property type="entry name" value="Peptidase_S8_subtilisin-rel"/>
</dbReference>
<dbReference type="InterPro" id="IPR034197">
    <property type="entry name" value="Peptidases_S8_3"/>
</dbReference>
<dbReference type="Pfam" id="PF05922">
    <property type="entry name" value="Inhibitor_I9"/>
    <property type="match status" value="1"/>
</dbReference>
<name>A0A9Q0JX64_9MAGN</name>
<evidence type="ECO:0000259" key="9">
    <source>
        <dbReference type="Pfam" id="PF00082"/>
    </source>
</evidence>
<dbReference type="InterPro" id="IPR010259">
    <property type="entry name" value="S8pro/Inhibitor_I9"/>
</dbReference>
<proteinExistence type="inferred from homology"/>
<feature type="domain" description="Subtilisin-like protease fibronectin type-III" evidence="11">
    <location>
        <begin position="649"/>
        <end position="745"/>
    </location>
</feature>
<reference evidence="12" key="1">
    <citation type="journal article" date="2023" name="Plant J.">
        <title>The genome of the king protea, Protea cynaroides.</title>
        <authorList>
            <person name="Chang J."/>
            <person name="Duong T.A."/>
            <person name="Schoeman C."/>
            <person name="Ma X."/>
            <person name="Roodt D."/>
            <person name="Barker N."/>
            <person name="Li Z."/>
            <person name="Van de Peer Y."/>
            <person name="Mizrachi E."/>
        </authorList>
    </citation>
    <scope>NUCLEOTIDE SEQUENCE</scope>
    <source>
        <tissue evidence="12">Young leaves</tissue>
    </source>
</reference>
<feature type="chain" id="PRO_5040382215" description="Subtilisin-like protease SBT4.14" evidence="8">
    <location>
        <begin position="28"/>
        <end position="748"/>
    </location>
</feature>
<dbReference type="Gene3D" id="3.30.70.80">
    <property type="entry name" value="Peptidase S8 propeptide/proteinase inhibitor I9"/>
    <property type="match status" value="1"/>
</dbReference>
<organism evidence="12 13">
    <name type="scientific">Protea cynaroides</name>
    <dbReference type="NCBI Taxonomy" id="273540"/>
    <lineage>
        <taxon>Eukaryota</taxon>
        <taxon>Viridiplantae</taxon>
        <taxon>Streptophyta</taxon>
        <taxon>Embryophyta</taxon>
        <taxon>Tracheophyta</taxon>
        <taxon>Spermatophyta</taxon>
        <taxon>Magnoliopsida</taxon>
        <taxon>Proteales</taxon>
        <taxon>Proteaceae</taxon>
        <taxon>Protea</taxon>
    </lineage>
</organism>
<dbReference type="PROSITE" id="PS51892">
    <property type="entry name" value="SUBTILASE"/>
    <property type="match status" value="1"/>
</dbReference>
<dbReference type="FunFam" id="3.40.50.200:FF:000006">
    <property type="entry name" value="Subtilisin-like protease SBT1.5"/>
    <property type="match status" value="1"/>
</dbReference>
<feature type="domain" description="Peptidase S8/S53" evidence="9">
    <location>
        <begin position="145"/>
        <end position="591"/>
    </location>
</feature>
<feature type="signal peptide" evidence="8">
    <location>
        <begin position="1"/>
        <end position="27"/>
    </location>
</feature>
<evidence type="ECO:0000256" key="6">
    <source>
        <dbReference type="PIRSR" id="PIRSR615500-1"/>
    </source>
</evidence>
<evidence type="ECO:0000256" key="8">
    <source>
        <dbReference type="SAM" id="SignalP"/>
    </source>
</evidence>
<evidence type="ECO:0000256" key="1">
    <source>
        <dbReference type="ARBA" id="ARBA00011073"/>
    </source>
</evidence>
<keyword evidence="13" id="KW-1185">Reference proteome</keyword>
<feature type="active site" description="Charge relay system" evidence="6 7">
    <location>
        <position position="540"/>
    </location>
</feature>
<keyword evidence="5 7" id="KW-0720">Serine protease</keyword>
<dbReference type="CDD" id="cd04852">
    <property type="entry name" value="Peptidases_S8_3"/>
    <property type="match status" value="1"/>
</dbReference>
<dbReference type="CDD" id="cd02120">
    <property type="entry name" value="PA_subtilisin_like"/>
    <property type="match status" value="1"/>
</dbReference>
<accession>A0A9Q0JX64</accession>
<feature type="active site" description="Charge relay system" evidence="6 7">
    <location>
        <position position="218"/>
    </location>
</feature>
<dbReference type="Gene3D" id="2.60.40.2310">
    <property type="match status" value="1"/>
</dbReference>
<gene>
    <name evidence="12" type="ORF">NE237_011565</name>
</gene>
<dbReference type="OrthoDB" id="206201at2759"/>
<dbReference type="GO" id="GO:0004252">
    <property type="term" value="F:serine-type endopeptidase activity"/>
    <property type="evidence" value="ECO:0007669"/>
    <property type="project" value="UniProtKB-UniRule"/>
</dbReference>
<dbReference type="Pfam" id="PF17766">
    <property type="entry name" value="fn3_6"/>
    <property type="match status" value="1"/>
</dbReference>
<dbReference type="PROSITE" id="PS00138">
    <property type="entry name" value="SUBTILASE_SER"/>
    <property type="match status" value="1"/>
</dbReference>
<evidence type="ECO:0000256" key="7">
    <source>
        <dbReference type="PROSITE-ProRule" id="PRU01240"/>
    </source>
</evidence>
<evidence type="ECO:0000256" key="2">
    <source>
        <dbReference type="ARBA" id="ARBA00022670"/>
    </source>
</evidence>
<evidence type="ECO:0000313" key="13">
    <source>
        <dbReference type="Proteomes" id="UP001141806"/>
    </source>
</evidence>
<dbReference type="InterPro" id="IPR023828">
    <property type="entry name" value="Peptidase_S8_Ser-AS"/>
</dbReference>
<evidence type="ECO:0000256" key="3">
    <source>
        <dbReference type="ARBA" id="ARBA00022729"/>
    </source>
</evidence>
<dbReference type="SUPFAM" id="SSF52743">
    <property type="entry name" value="Subtilisin-like"/>
    <property type="match status" value="1"/>
</dbReference>
<dbReference type="AlphaFoldDB" id="A0A9Q0JX64"/>
<comment type="similarity">
    <text evidence="1 7">Belongs to the peptidase S8 family.</text>
</comment>
<dbReference type="EMBL" id="JAMYWD010000011">
    <property type="protein sequence ID" value="KAJ4954782.1"/>
    <property type="molecule type" value="Genomic_DNA"/>
</dbReference>
<evidence type="ECO:0000313" key="12">
    <source>
        <dbReference type="EMBL" id="KAJ4954782.1"/>
    </source>
</evidence>
<evidence type="ECO:0000256" key="4">
    <source>
        <dbReference type="ARBA" id="ARBA00022801"/>
    </source>
</evidence>
<evidence type="ECO:0000259" key="11">
    <source>
        <dbReference type="Pfam" id="PF17766"/>
    </source>
</evidence>
<dbReference type="GO" id="GO:0006508">
    <property type="term" value="P:proteolysis"/>
    <property type="evidence" value="ECO:0007669"/>
    <property type="project" value="UniProtKB-KW"/>
</dbReference>